<feature type="compositionally biased region" description="Basic and acidic residues" evidence="1">
    <location>
        <begin position="144"/>
        <end position="153"/>
    </location>
</feature>
<feature type="compositionally biased region" description="Basic and acidic residues" evidence="1">
    <location>
        <begin position="160"/>
        <end position="181"/>
    </location>
</feature>
<protein>
    <submittedName>
        <fullName evidence="3">Uncharacterized protein</fullName>
    </submittedName>
</protein>
<name>D3B383_HETP5</name>
<keyword evidence="4" id="KW-1185">Reference proteome</keyword>
<evidence type="ECO:0000256" key="1">
    <source>
        <dbReference type="SAM" id="MobiDB-lite"/>
    </source>
</evidence>
<dbReference type="EMBL" id="ADBJ01000010">
    <property type="protein sequence ID" value="EFA83781.1"/>
    <property type="molecule type" value="Genomic_DNA"/>
</dbReference>
<sequence length="394" mass="44056">MDDFEYLGYKTNLITYGINDEHKKVIDEFVSRSSIQRLHNLLFFSRNSVACFSVVPNEIFDEKRCKSLTRYLCQSPNESHDLPHKKVYDLLKPRSDIDSGTKNFFHTTCRKKLKLIEIKKFKIPKLDALQKIYSETLEEMMEKTFKSSKRKSESQGSRKNSIDKDKDKDKDQDKDQDKENGQHINNNINHNDDYQLQSQLQSQPNPFNKVTTAPIIINQHYDVDNSNIQSRISSGTRTPSSSVTTSPLISSSSSSAAQPSQSQSLSLSSSSPTLSKSLLFPSLPPSMKPHPPLSKLPSTTRPSSSQPSTKSQPTTISTTSTSSSSSTISTISTTTSGIVHSQLKSNGLIVKTDLVNLHSEDDEVVQSKAQTEQKSILSIAGILNIIIYLLFIFI</sequence>
<feature type="compositionally biased region" description="Pro residues" evidence="1">
    <location>
        <begin position="282"/>
        <end position="294"/>
    </location>
</feature>
<gene>
    <name evidence="3" type="ORF">PPL_02849</name>
</gene>
<keyword evidence="2" id="KW-1133">Transmembrane helix</keyword>
<reference evidence="3 4" key="1">
    <citation type="journal article" date="2011" name="Genome Res.">
        <title>Phylogeny-wide analysis of social amoeba genomes highlights ancient origins for complex intercellular communication.</title>
        <authorList>
            <person name="Heidel A.J."/>
            <person name="Lawal H.M."/>
            <person name="Felder M."/>
            <person name="Schilde C."/>
            <person name="Helps N.R."/>
            <person name="Tunggal B."/>
            <person name="Rivero F."/>
            <person name="John U."/>
            <person name="Schleicher M."/>
            <person name="Eichinger L."/>
            <person name="Platzer M."/>
            <person name="Noegel A.A."/>
            <person name="Schaap P."/>
            <person name="Gloeckner G."/>
        </authorList>
    </citation>
    <scope>NUCLEOTIDE SEQUENCE [LARGE SCALE GENOMIC DNA]</scope>
    <source>
        <strain evidence="4">ATCC 26659 / Pp 5 / PN500</strain>
    </source>
</reference>
<evidence type="ECO:0000256" key="2">
    <source>
        <dbReference type="SAM" id="Phobius"/>
    </source>
</evidence>
<feature type="compositionally biased region" description="Low complexity" evidence="1">
    <location>
        <begin position="233"/>
        <end position="281"/>
    </location>
</feature>
<dbReference type="InParanoid" id="D3B383"/>
<evidence type="ECO:0000313" key="3">
    <source>
        <dbReference type="EMBL" id="EFA83781.1"/>
    </source>
</evidence>
<dbReference type="RefSeq" id="XP_020435898.1">
    <property type="nucleotide sequence ID" value="XM_020573826.1"/>
</dbReference>
<evidence type="ECO:0000313" key="4">
    <source>
        <dbReference type="Proteomes" id="UP000001396"/>
    </source>
</evidence>
<feature type="region of interest" description="Disordered" evidence="1">
    <location>
        <begin position="229"/>
        <end position="329"/>
    </location>
</feature>
<comment type="caution">
    <text evidence="3">The sequence shown here is derived from an EMBL/GenBank/DDBJ whole genome shotgun (WGS) entry which is preliminary data.</text>
</comment>
<organism evidence="3 4">
    <name type="scientific">Heterostelium pallidum (strain ATCC 26659 / Pp 5 / PN500)</name>
    <name type="common">Cellular slime mold</name>
    <name type="synonym">Polysphondylium pallidum</name>
    <dbReference type="NCBI Taxonomy" id="670386"/>
    <lineage>
        <taxon>Eukaryota</taxon>
        <taxon>Amoebozoa</taxon>
        <taxon>Evosea</taxon>
        <taxon>Eumycetozoa</taxon>
        <taxon>Dictyostelia</taxon>
        <taxon>Acytosteliales</taxon>
        <taxon>Acytosteliaceae</taxon>
        <taxon>Heterostelium</taxon>
    </lineage>
</organism>
<dbReference type="AlphaFoldDB" id="D3B383"/>
<dbReference type="Proteomes" id="UP000001396">
    <property type="component" value="Unassembled WGS sequence"/>
</dbReference>
<proteinExistence type="predicted"/>
<keyword evidence="2" id="KW-0472">Membrane</keyword>
<feature type="region of interest" description="Disordered" evidence="1">
    <location>
        <begin position="144"/>
        <end position="190"/>
    </location>
</feature>
<feature type="compositionally biased region" description="Low complexity" evidence="1">
    <location>
        <begin position="295"/>
        <end position="329"/>
    </location>
</feature>
<dbReference type="GeneID" id="31358372"/>
<feature type="transmembrane region" description="Helical" evidence="2">
    <location>
        <begin position="375"/>
        <end position="393"/>
    </location>
</feature>
<keyword evidence="2" id="KW-0812">Transmembrane</keyword>
<accession>D3B383</accession>